<comment type="caution">
    <text evidence="4">The sequence shown here is derived from an EMBL/GenBank/DDBJ whole genome shotgun (WGS) entry which is preliminary data.</text>
</comment>
<keyword evidence="1" id="KW-0436">Ligase</keyword>
<dbReference type="OrthoDB" id="9757559at2"/>
<evidence type="ECO:0000313" key="4">
    <source>
        <dbReference type="EMBL" id="TGN39137.1"/>
    </source>
</evidence>
<feature type="domain" description="AMP-dependent synthetase/ligase" evidence="2">
    <location>
        <begin position="103"/>
        <end position="302"/>
    </location>
</feature>
<gene>
    <name evidence="4" type="ORF">E5Q11_10800</name>
</gene>
<protein>
    <recommendedName>
        <fullName evidence="6">4-coumarate--CoA ligase</fullName>
    </recommendedName>
</protein>
<accession>A0A4Z1BNU7</accession>
<evidence type="ECO:0000259" key="3">
    <source>
        <dbReference type="Pfam" id="PF13193"/>
    </source>
</evidence>
<dbReference type="PANTHER" id="PTHR43352:SF1">
    <property type="entry name" value="ANTHRANILATE--COA LIGASE"/>
    <property type="match status" value="1"/>
</dbReference>
<dbReference type="SUPFAM" id="SSF56801">
    <property type="entry name" value="Acetyl-CoA synthetase-like"/>
    <property type="match status" value="1"/>
</dbReference>
<dbReference type="AlphaFoldDB" id="A0A4Z1BNU7"/>
<name>A0A4Z1BNU7_9GAMM</name>
<dbReference type="GO" id="GO:0044550">
    <property type="term" value="P:secondary metabolite biosynthetic process"/>
    <property type="evidence" value="ECO:0007669"/>
    <property type="project" value="TreeGrafter"/>
</dbReference>
<dbReference type="EMBL" id="SRPF01000003">
    <property type="protein sequence ID" value="TGN39137.1"/>
    <property type="molecule type" value="Genomic_DNA"/>
</dbReference>
<dbReference type="InterPro" id="IPR042099">
    <property type="entry name" value="ANL_N_sf"/>
</dbReference>
<evidence type="ECO:0008006" key="6">
    <source>
        <dbReference type="Google" id="ProtNLM"/>
    </source>
</evidence>
<dbReference type="InterPro" id="IPR000873">
    <property type="entry name" value="AMP-dep_synth/lig_dom"/>
</dbReference>
<evidence type="ECO:0000259" key="2">
    <source>
        <dbReference type="Pfam" id="PF00501"/>
    </source>
</evidence>
<dbReference type="Pfam" id="PF13193">
    <property type="entry name" value="AMP-binding_C"/>
    <property type="match status" value="1"/>
</dbReference>
<keyword evidence="5" id="KW-1185">Reference proteome</keyword>
<organism evidence="4 5">
    <name type="scientific">Marinobacter confluentis</name>
    <dbReference type="NCBI Taxonomy" id="1697557"/>
    <lineage>
        <taxon>Bacteria</taxon>
        <taxon>Pseudomonadati</taxon>
        <taxon>Pseudomonadota</taxon>
        <taxon>Gammaproteobacteria</taxon>
        <taxon>Pseudomonadales</taxon>
        <taxon>Marinobacteraceae</taxon>
        <taxon>Marinobacter</taxon>
    </lineage>
</organism>
<dbReference type="Gene3D" id="3.40.50.12780">
    <property type="entry name" value="N-terminal domain of ligase-like"/>
    <property type="match status" value="1"/>
</dbReference>
<dbReference type="Pfam" id="PF00501">
    <property type="entry name" value="AMP-binding"/>
    <property type="match status" value="1"/>
</dbReference>
<dbReference type="RefSeq" id="WP_135803446.1">
    <property type="nucleotide sequence ID" value="NZ_SRPF01000003.1"/>
</dbReference>
<evidence type="ECO:0000256" key="1">
    <source>
        <dbReference type="ARBA" id="ARBA00022598"/>
    </source>
</evidence>
<proteinExistence type="predicted"/>
<feature type="domain" description="AMP-binding enzyme C-terminal" evidence="3">
    <location>
        <begin position="312"/>
        <end position="389"/>
    </location>
</feature>
<dbReference type="InterPro" id="IPR025110">
    <property type="entry name" value="AMP-bd_C"/>
</dbReference>
<sequence length="393" mass="43336">MLSVHNCTALLQHLIAAALAPSRAVSTRELLTDLESNDDLRAGPAALGSLDQLTVARNVAEFFELDKAGIEEVLLRRVRLSQWSEAIVESLDEGLLTQLWFRSGGTTGEPTLVPQTLARLQSEVSEISTLVEGTTRVVSLVPLHHIYGFIWGPLLSDRLRVPLIHGEEAVAVAHRGLRPGDLVLGVPEWWQYFHGSHRRFPVGVVGVTSTAPCSPEVIKSAIEKGLASMIEVYGSSETAGIGWRTDPQRAFHLFGYWTKFDDDQLISTTGAVHFLPDIVEWQTDRSLIPRKRRDGAVQVGGVNVWPERVRDFIGRHPQVQECAVRPFETGQGLRLKAFIVPVSGVSATATVDGHLEAELRDWLSASLPAPERPTHLSLGDRLPRNEMGKLCDW</sequence>
<dbReference type="InterPro" id="IPR045851">
    <property type="entry name" value="AMP-bd_C_sf"/>
</dbReference>
<evidence type="ECO:0000313" key="5">
    <source>
        <dbReference type="Proteomes" id="UP000298325"/>
    </source>
</evidence>
<dbReference type="GO" id="GO:0016878">
    <property type="term" value="F:acid-thiol ligase activity"/>
    <property type="evidence" value="ECO:0007669"/>
    <property type="project" value="TreeGrafter"/>
</dbReference>
<dbReference type="Gene3D" id="3.30.300.30">
    <property type="match status" value="1"/>
</dbReference>
<reference evidence="4 5" key="1">
    <citation type="submission" date="2019-04" db="EMBL/GenBank/DDBJ databases">
        <authorList>
            <person name="Park S."/>
            <person name="Yoon J.-H."/>
        </authorList>
    </citation>
    <scope>NUCLEOTIDE SEQUENCE [LARGE SCALE GENOMIC DNA]</scope>
    <source>
        <strain evidence="4 5">HJM-18</strain>
    </source>
</reference>
<dbReference type="Proteomes" id="UP000298325">
    <property type="component" value="Unassembled WGS sequence"/>
</dbReference>
<dbReference type="PANTHER" id="PTHR43352">
    <property type="entry name" value="ACETYL-COA SYNTHETASE"/>
    <property type="match status" value="1"/>
</dbReference>